<gene>
    <name evidence="5" type="ORF">HRG_01868</name>
</gene>
<dbReference type="InterPro" id="IPR020806">
    <property type="entry name" value="PKS_PP-bd"/>
</dbReference>
<reference evidence="5" key="1">
    <citation type="submission" date="2021-09" db="EMBL/GenBank/DDBJ databases">
        <title>A high-quality genome of the endoparasitic fungus Hirsutella rhossiliensis with a comparison of Hirsutella genomes reveals transposable elements contributing to genome size variation.</title>
        <authorList>
            <person name="Lin R."/>
            <person name="Jiao Y."/>
            <person name="Sun X."/>
            <person name="Ling J."/>
            <person name="Xie B."/>
            <person name="Cheng X."/>
        </authorList>
    </citation>
    <scope>NUCLEOTIDE SEQUENCE</scope>
    <source>
        <strain evidence="5">HR02</strain>
    </source>
</reference>
<dbReference type="Pfam" id="PF00668">
    <property type="entry name" value="Condensation"/>
    <property type="match status" value="4"/>
</dbReference>
<dbReference type="GO" id="GO:0044550">
    <property type="term" value="P:secondary metabolite biosynthetic process"/>
    <property type="evidence" value="ECO:0007669"/>
    <property type="project" value="TreeGrafter"/>
</dbReference>
<dbReference type="PROSITE" id="PS00455">
    <property type="entry name" value="AMP_BINDING"/>
    <property type="match status" value="5"/>
</dbReference>
<dbReference type="Gene3D" id="1.10.1200.10">
    <property type="entry name" value="ACP-like"/>
    <property type="match status" value="5"/>
</dbReference>
<dbReference type="InterPro" id="IPR006162">
    <property type="entry name" value="Ppantetheine_attach_site"/>
</dbReference>
<proteinExistence type="predicted"/>
<dbReference type="PANTHER" id="PTHR45527:SF16">
    <property type="entry name" value="NONRIBOSOMAL PEPTIDE SYNTHASE ATNA-RELATED"/>
    <property type="match status" value="1"/>
</dbReference>
<dbReference type="Proteomes" id="UP000824596">
    <property type="component" value="Unassembled WGS sequence"/>
</dbReference>
<dbReference type="CDD" id="cd05918">
    <property type="entry name" value="A_NRPS_SidN3_like"/>
    <property type="match status" value="4"/>
</dbReference>
<dbReference type="InterPro" id="IPR020845">
    <property type="entry name" value="AMP-binding_CS"/>
</dbReference>
<dbReference type="SUPFAM" id="SSF52777">
    <property type="entry name" value="CoA-dependent acyltransferases"/>
    <property type="match status" value="9"/>
</dbReference>
<dbReference type="Gene3D" id="3.40.50.12780">
    <property type="entry name" value="N-terminal domain of ligase-like"/>
    <property type="match status" value="5"/>
</dbReference>
<accession>A0A9P8N438</accession>
<dbReference type="RefSeq" id="XP_044723972.1">
    <property type="nucleotide sequence ID" value="XM_044860339.1"/>
</dbReference>
<dbReference type="NCBIfam" id="TIGR01733">
    <property type="entry name" value="AA-adenyl-dom"/>
    <property type="match status" value="3"/>
</dbReference>
<dbReference type="InterPro" id="IPR001242">
    <property type="entry name" value="Condensation_dom"/>
</dbReference>
<feature type="domain" description="Carrier" evidence="4">
    <location>
        <begin position="3707"/>
        <end position="3783"/>
    </location>
</feature>
<dbReference type="InterPro" id="IPR000873">
    <property type="entry name" value="AMP-dep_synth/lig_dom"/>
</dbReference>
<dbReference type="InterPro" id="IPR042099">
    <property type="entry name" value="ANL_N_sf"/>
</dbReference>
<dbReference type="PANTHER" id="PTHR45527">
    <property type="entry name" value="NONRIBOSOMAL PEPTIDE SYNTHETASE"/>
    <property type="match status" value="1"/>
</dbReference>
<dbReference type="Gene3D" id="3.30.559.10">
    <property type="entry name" value="Chloramphenicol acetyltransferase-like domain"/>
    <property type="match status" value="6"/>
</dbReference>
<dbReference type="Pfam" id="PF00550">
    <property type="entry name" value="PP-binding"/>
    <property type="match status" value="5"/>
</dbReference>
<keyword evidence="2" id="KW-0597">Phosphoprotein</keyword>
<name>A0A9P8N438_9HYPO</name>
<dbReference type="GO" id="GO:0031177">
    <property type="term" value="F:phosphopantetheine binding"/>
    <property type="evidence" value="ECO:0007669"/>
    <property type="project" value="InterPro"/>
</dbReference>
<dbReference type="Gene3D" id="3.30.300.30">
    <property type="match status" value="5"/>
</dbReference>
<dbReference type="GO" id="GO:0005737">
    <property type="term" value="C:cytoplasm"/>
    <property type="evidence" value="ECO:0007669"/>
    <property type="project" value="TreeGrafter"/>
</dbReference>
<dbReference type="NCBIfam" id="NF003417">
    <property type="entry name" value="PRK04813.1"/>
    <property type="match status" value="6"/>
</dbReference>
<dbReference type="InterPro" id="IPR045851">
    <property type="entry name" value="AMP-bd_C_sf"/>
</dbReference>
<evidence type="ECO:0000256" key="1">
    <source>
        <dbReference type="ARBA" id="ARBA00022450"/>
    </source>
</evidence>
<dbReference type="SUPFAM" id="SSF56801">
    <property type="entry name" value="Acetyl-CoA synthetase-like"/>
    <property type="match status" value="5"/>
</dbReference>
<dbReference type="GO" id="GO:0016874">
    <property type="term" value="F:ligase activity"/>
    <property type="evidence" value="ECO:0007669"/>
    <property type="project" value="UniProtKB-KW"/>
</dbReference>
<dbReference type="EMBL" id="JAIZPD010000002">
    <property type="protein sequence ID" value="KAH0966459.1"/>
    <property type="molecule type" value="Genomic_DNA"/>
</dbReference>
<dbReference type="InterPro" id="IPR009081">
    <property type="entry name" value="PP-bd_ACP"/>
</dbReference>
<protein>
    <submittedName>
        <fullName evidence="5">AMP-binding enzyme domain-containing protein</fullName>
    </submittedName>
</protein>
<keyword evidence="6" id="KW-1185">Reference proteome</keyword>
<dbReference type="SUPFAM" id="SSF47336">
    <property type="entry name" value="ACP-like"/>
    <property type="match status" value="5"/>
</dbReference>
<dbReference type="SMART" id="SM00823">
    <property type="entry name" value="PKS_PP"/>
    <property type="match status" value="3"/>
</dbReference>
<keyword evidence="1" id="KW-0596">Phosphopantetheine</keyword>
<dbReference type="Gene3D" id="2.30.38.10">
    <property type="entry name" value="Luciferase, Domain 3"/>
    <property type="match status" value="1"/>
</dbReference>
<evidence type="ECO:0000256" key="2">
    <source>
        <dbReference type="ARBA" id="ARBA00022553"/>
    </source>
</evidence>
<dbReference type="InterPro" id="IPR023213">
    <property type="entry name" value="CAT-like_dom_sf"/>
</dbReference>
<dbReference type="OrthoDB" id="416786at2759"/>
<feature type="domain" description="Carrier" evidence="4">
    <location>
        <begin position="4802"/>
        <end position="4879"/>
    </location>
</feature>
<feature type="domain" description="Carrier" evidence="4">
    <location>
        <begin position="540"/>
        <end position="616"/>
    </location>
</feature>
<dbReference type="InterPro" id="IPR036736">
    <property type="entry name" value="ACP-like_sf"/>
</dbReference>
<dbReference type="InterPro" id="IPR010071">
    <property type="entry name" value="AA_adenyl_dom"/>
</dbReference>
<evidence type="ECO:0000259" key="4">
    <source>
        <dbReference type="PROSITE" id="PS50075"/>
    </source>
</evidence>
<feature type="domain" description="Carrier" evidence="4">
    <location>
        <begin position="2633"/>
        <end position="2709"/>
    </location>
</feature>
<dbReference type="Pfam" id="PF00501">
    <property type="entry name" value="AMP-binding"/>
    <property type="match status" value="5"/>
</dbReference>
<evidence type="ECO:0000256" key="3">
    <source>
        <dbReference type="ARBA" id="ARBA00022598"/>
    </source>
</evidence>
<sequence length="4969" mass="546358">MDRPRQLLHQVFEDQVRKHPANHALDFYPHERLSYQELNERSNSLARFLCETQVPGREVVALCPDKSPLLIIAVLAVLKAGMVWMPLPTGATADQMQYILQCSRAGLVLGSGPSRPGVRTDLAFIALDDMFQGGKRPPYASTNLDHVSQHGKDLCHILFTSGSTGTPKGVMMEHGAVRHNAVELTKMFNLDSHTRTLQFAAPTFDVFGLDLFMTFACGGCIVLAPREVMMEDMTAFLRKTHITYAQLTPTVIQTIDPEGVPSLRVLASSGEVLPSQLASRWRRRVRMFNAYGPTETAVCTVQDLGEDEGVDAACIGRPVPGLDVRLLDDGGGQAVRAGEVGEICVAGPQLLRGYLSPEGAVRPPECHMDGVRFYRTGDLGRSELSPAGLGTIRLIGRRDAEVKLRGIRLDLADVERCILKGPYVTACVVVLPRRGSSSGSLCSFVVLPHVQAGTGPETRLPLAEPSVEIRRMLHEAKGAASSRLPASAMPKTWWPVGEIPLTASAKVDRFCLQSWLEELEEATFRELVDRFGAETADRAVVAGPGERLLQSAWAEVLLRPASSIASTASLAELGADSLDVIRMAARARNVGINVSAADIFTAKTIQELVRHCQSLANKTPRVQPSPSPTYRPFSLLSPTRPLAPLMDDVAKACRVSVAAVEDIYPCTPYQAALMALDIKCPGSYICAFSWTLRHDADVDRLQGAWDGLLASQPVLRNRLVWDATMHSFIQVQIRHRPARWSESLHEAAMSLGSDLCRGLVRWQEERQRWTFHLKIHHSIIDGWSLQLMLNQLKKIYFGEVVNTLDAAPFAHFVRHHLDGQQSIRSASEQFWTDYLKDCSHGEFPPTPQDAHHEVHATHHRSLAVPIDMQGLASCFGVTPAVILYGITALILATHSDTPDIVMGLILAGRDASLDGLFHMLGPAFACVPFRTQIDHHVPLYPFFQHIQSQILAIAPHQQYGLERINKCGPGAAAACQLKTLVVVQPEDERSAGSGLWDEVHGQSSGLADSVPFSLELILADQSILVNCNSDPALVSPHHAQTVIDHLSQALQSLSSLSSQETVGHIQLTHEHQHSRMLQWAESYGSAVNACLHTLLQTSVEKFADRTAIRESATERRLTFRELDVFSSRLAIFLAESCLVSEQTIVAMAMDKCALAVVTIFAILKTGSAYLPLDPSWPLERVRRIVDDAGAAAIVCSPAIADGYTSLRQQLIPLHDSHWKDQELQVLASAEWAPRGSPSDLAVLMYTSGSTGVPKGVMLEHGALSTSLMHLARAFALQPGYHHLQFSSFVYDVSIADIFIPLLSGACICVPTEDDRLNRLSATIRRMEINSAILTPSMTGLVAPQDASTLKTIMTGGEMTSRALIRTWAPLVRLLNAYGPTEASITTTVTDPLKVDSDPGIIGRNVTGWHLILRRNNHGELYEAPFGCTGEIAIAGHSLARGYLHNIELTNKHFVTFPHLHKSQLPSRVYLTGDIGRYESDGSMRILGRRDRMMKINGIRVDPGEAEDRLRRLGGPFASVVVQCTLDKANVCRLVAFVTVDGHNSDSTASRALILDARTTFYELCRDARRRLLEHLPISYVPSLFVPISHVPRTASDKIDYKRLRAELQKFPLAPFLIASDGETDHDPMADADPATPTERAMEGVFRNVFHVQGRLGVAADFFRLGGDSFAAIKLASVAREHSLEITVQQVYRYPRLKDLAAVARYKTEASIDGAGQDEGRNASWSVRVPDEVWREVRDVTGFALDEMEDVYPASPFQEGLMAASLHGVTPNGVDEGATYQAKLVFQLAAETDADRLAQAMDKVVSQNPILRTTLVSSTRGLMQIARKKLPRDRDAPFHYEIETASCQHPTRLVMRMHHALYDGPTIHLLLQDINFWYGEPDGIRIPPVPYRRFVEYLLSTASESASEYWTENLRDAPLTPFPPVCENENRTAAIQHVHLSTTVCLDLPRQCGISAATLAAGAVALLLSAYSFAEQVCFGMTLSGRDSPELERIAGPTLSTVPMRVHMCPQQSVLSFLQRLQSSLLDMRQHQHFGLKNILRLPGQGPRNAGQFRTLLVMQQGPGQSSSEEQPPGVVEKLLPDESSMHVENPLVIIGHVDSLTGHVDLKVEHDVACVSHVQARRFIQQLGQAITELSLPHRPLSELDLASSADRAEIAAWNPKPSAAPSRGICQIFQDMALQRPGLPAVEAIVGGQGLGTVHRMTYKQLDGASTALSYAIGRCAPNSRRIALCHGRPSLVLTAMLAVWKAGKAFATLDPSAPADRRQHILADLGDDTVVLTDSSEAQTFAPFSVFILDSMLQEAESKPDTDDIVRHANKASDTAYVLYTSGSSGTPKGVVVRHSAIALSLLDIGATMGLNSETRMLQFATCAFDTSLLEIFATLMVGGCVCIPSRSQRLDGNLGQAINQLQVSHLVLTPTIAALLSPAHLPTVRSLMLVGEPPTKQLVPTKLAPVGAIGELVICGNTVADGYLNQPEQTKQEFGTDPLWAPWTEATSRVRFYRTGDLARYASDGSLTYLGRKDLQVKMHGQRVELSEIEWHISRSAQFADCIVDIVPPGTLVAFVLSRQIDEAAVSRTQSRLRCALPKYMVPHVFVPYGCWPTTTSGKIDRRQLRASVESSLDNYRVRPRGSKRPARNLAQKALFESIAEAMSIAEDQIGLDDSVVSLGGDSITMIRILALSRQRKLNIDVSRAYPSSTLEDLAMTPDLSLPTRIGEDAAPPPPFSLITWLDREGICAKAADQCQVPIASITDVYPCTSMQQSLMISSAKAPGAFLNQEVFQLPPGLSVPKLIRAIQSLWQRHDILRARIILQDECRGLQVVLREDAHVSRISTEKLDEFLLQDSFVAFGYGTKLSRCAHHAVFDGWSMNLFKHEMQILYAERGLGLPPTQPYALFARHAMNISNNSAAHRYWQTRLADIQSGSLPQVRQAAAFAANQKYALTVQLPSEPAYMLATLAEASWGVLLGRYLDCEDVSFGVVRSGRAVPLSGIDMLMGPTLASIPRRLRAVREQKVAAYLRQVQVETTQAMPWEQFGLSNIRKIDKDAFQACKFNSMLVVQPPAVHPGPEDKEAFLIPQNDVSKGFVDSDCLIVECQPTGDDQVIISISYDDRLTSSDDARWMAYHFSHTLQELGTNETGTIGDLVMSGSERLVQECRWNSIRIDACHQLVDELFSDRASQWPDFPAVEAPDASLTYEQLNTLSSAGASRLQLECGVCRGDLVPLLMSKGAAMIVAMLSVLKAGAAYVPLPTDAPSERLCFLMGEINSPIVVTTADQDSLIRTLSAQPITWDIEELSKGPCPEPVGNDDAVKYNHCRDLRSHSDLAYILFTSGSSGTPKGVMIEHSALAATALINGRDINYQAKTRTLSFASYTFDVNVMEIFLTLLHGGCLYIPPENRRLGDLCAYMEERQIELAFLTPTAIQNILYSSRRVPSLKTLCSGGEPLTKSIVQEWAASVRLINSYGPTETCFDACRNPHVTIDGDPNNIGFAIGTHLWVVELGNYGSLAPVGSAGELLISGPTLARGYLKDQQRSQAAFIDGSQFPWVQPGEERLYVSGDIVRRNPNGSITFIGRRDQQIKLNGFRIELGEIEQCLERCPSVVSAVADKVTSQEDCSEMLVAFLTLALREQPHGRELLLPPAPDTRSIIQGVQARIDGLLPQLMAPRVYLPLSRIPLTPSGKMDRKALQALVGQLPPEQILLYQAASSVIRQPSTVTERILQGLWAQVLKVNPKHLGLDTQFTRVGGDSLTAINLASLCREVGFKLEVADILRMPQLEHMANHVERNQQRAKVDGQYINIQTTVASKSWRDPRLLSQVCQECSLSINDIEDVYPCTPIQEALMAATVRQPKTYIDHSMFLVPPSTDPERLRTSWDVVHQANAILRTRLCPATTDQGVQMMQVVTRRPSLWIDADNEVDSAIDMGLGTPLVRYRIRPSGKAFIFEMWRHHSIFDGFSSLALWQDLEHAFAYSVPPKPRPSYRTFVDFVQGADKAEAVSFWQAQLDGHQPEAFPALPSPDYLPQADSNTSQTLESRLSWSSASTFSFATVARAAWAAMLAMRSRSSGVAKDVCFAVTLSGRTAPLAGIEDIVGPTITTIPVRTQFELDDPVSQFLEHVQDQALDMLPFEHFGLGRIREISLSARDACACVNLLVLQPAQLGDTAVPLGLRRMSEATNGLRELFGLVMECSQNSAKDHVSISAAYDPSLLTGPEVRHILEQFQQMIGILSRRACDNSTIRSAFWELAEGADLGRTVEWNLPGDQSPPPQLHELVEETARHHPEQLAVDCHDGQLSYAELVAASGTLALYLQSEHGVRPGHLVPICTEKSRLMVVGILGIIKAGAGYVPLDTNHPEARIQHIIHEIRPQVIIVSPLQATRRRFPLRTLVLDWEHLSAPGPPRTLYSSCPDDVAYVIFTSGSSGAPKGVVMEHKAASRSVLEHAKRFQHDRQGVRRRSLQFSSYAFDVSVIDIFAVLASGGCVCIPSEAQAVDNLEGFIQSKRIDFANLTPTVANLLDPVRTPTLKTLAIGGEMANRALLHKWTSRDSPVELFVNAYGPTEAGISCAAGLLTATSLIGYVGKPLATGLWIVDEHDHNHLVPVGSVGELVVTGSTLARGYLNDEEQSRQSFLEHVPWLAKVGQGRLYKTGDLARFDVNGHVELVGRREDTQVKLRGLRIELGEIEAAIGASSWASRIQRVVVAKILRDGIPLLAAFVQFSPDECLSTPDLASIFCRPSEQFLVFVGSTQESLRKQLPEYMVPRLWLPVSAWPLLRSSKTDRKSLAASAEALDSKRVFAYQRPAPINGHGMPLVKLSEREEVIKEAWLQVLHKDAHCDVGPHDDFFQLGGDSLTTIMLVTALRQRGICIAAHEVFAEKTLRGMAACVGTTEVEEIYPASYTQLAFLVEAQKWPRSYYLWTFFELDDRVAADRVQKACRALVDRHAILRTSFHFIHGQCFQAIGCVRFSTRTLAVQFDSTRS</sequence>
<dbReference type="CDD" id="cd19545">
    <property type="entry name" value="FUM14_C_NRPS-like"/>
    <property type="match status" value="3"/>
</dbReference>
<evidence type="ECO:0000313" key="6">
    <source>
        <dbReference type="Proteomes" id="UP000824596"/>
    </source>
</evidence>
<dbReference type="Gene3D" id="3.30.559.30">
    <property type="entry name" value="Nonribosomal peptide synthetase, condensation domain"/>
    <property type="match status" value="4"/>
</dbReference>
<dbReference type="PROSITE" id="PS00012">
    <property type="entry name" value="PHOSPHOPANTETHEINE"/>
    <property type="match status" value="2"/>
</dbReference>
<dbReference type="PROSITE" id="PS50075">
    <property type="entry name" value="CARRIER"/>
    <property type="match status" value="5"/>
</dbReference>
<evidence type="ECO:0000313" key="5">
    <source>
        <dbReference type="EMBL" id="KAH0966459.1"/>
    </source>
</evidence>
<feature type="domain" description="Carrier" evidence="4">
    <location>
        <begin position="1632"/>
        <end position="1707"/>
    </location>
</feature>
<dbReference type="GO" id="GO:0043041">
    <property type="term" value="P:amino acid activation for nonribosomal peptide biosynthetic process"/>
    <property type="evidence" value="ECO:0007669"/>
    <property type="project" value="TreeGrafter"/>
</dbReference>
<organism evidence="5 6">
    <name type="scientific">Hirsutella rhossiliensis</name>
    <dbReference type="NCBI Taxonomy" id="111463"/>
    <lineage>
        <taxon>Eukaryota</taxon>
        <taxon>Fungi</taxon>
        <taxon>Dikarya</taxon>
        <taxon>Ascomycota</taxon>
        <taxon>Pezizomycotina</taxon>
        <taxon>Sordariomycetes</taxon>
        <taxon>Hypocreomycetidae</taxon>
        <taxon>Hypocreales</taxon>
        <taxon>Ophiocordycipitaceae</taxon>
        <taxon>Hirsutella</taxon>
    </lineage>
</organism>
<comment type="caution">
    <text evidence="5">The sequence shown here is derived from an EMBL/GenBank/DDBJ whole genome shotgun (WGS) entry which is preliminary data.</text>
</comment>
<dbReference type="FunFam" id="3.30.300.30:FF:000015">
    <property type="entry name" value="Nonribosomal peptide synthase SidD"/>
    <property type="match status" value="5"/>
</dbReference>
<dbReference type="GeneID" id="68350997"/>
<keyword evidence="3" id="KW-0436">Ligase</keyword>